<dbReference type="InterPro" id="IPR006860">
    <property type="entry name" value="FecR"/>
</dbReference>
<dbReference type="AlphaFoldDB" id="A0A401JHE6"/>
<evidence type="ECO:0000259" key="1">
    <source>
        <dbReference type="Pfam" id="PF04773"/>
    </source>
</evidence>
<gene>
    <name evidence="2" type="ORF">SFMTTN_3244</name>
</gene>
<dbReference type="Gene3D" id="2.60.40.10">
    <property type="entry name" value="Immunoglobulins"/>
    <property type="match status" value="2"/>
</dbReference>
<dbReference type="PIRSF" id="PIRSF029644">
    <property type="entry name" value="UCP029644"/>
    <property type="match status" value="1"/>
</dbReference>
<protein>
    <submittedName>
        <fullName evidence="2">Uncharacterized protein conserved in bacteria</fullName>
    </submittedName>
</protein>
<organism evidence="2 3">
    <name type="scientific">Sulfuriferula multivorans</name>
    <dbReference type="NCBI Taxonomy" id="1559896"/>
    <lineage>
        <taxon>Bacteria</taxon>
        <taxon>Pseudomonadati</taxon>
        <taxon>Pseudomonadota</taxon>
        <taxon>Betaproteobacteria</taxon>
        <taxon>Nitrosomonadales</taxon>
        <taxon>Sulfuricellaceae</taxon>
        <taxon>Sulfuriferula</taxon>
    </lineage>
</organism>
<dbReference type="InterPro" id="IPR013783">
    <property type="entry name" value="Ig-like_fold"/>
</dbReference>
<name>A0A401JHE6_9PROT</name>
<evidence type="ECO:0000313" key="3">
    <source>
        <dbReference type="Proteomes" id="UP000286806"/>
    </source>
</evidence>
<dbReference type="PANTHER" id="PTHR38731:SF1">
    <property type="entry name" value="FECR PROTEIN DOMAIN-CONTAINING PROTEIN"/>
    <property type="match status" value="1"/>
</dbReference>
<keyword evidence="3" id="KW-1185">Reference proteome</keyword>
<dbReference type="Pfam" id="PF04773">
    <property type="entry name" value="FecR"/>
    <property type="match status" value="1"/>
</dbReference>
<dbReference type="PANTHER" id="PTHR38731">
    <property type="entry name" value="LIPL45-RELATED LIPOPROTEIN-RELATED"/>
    <property type="match status" value="1"/>
</dbReference>
<comment type="caution">
    <text evidence="2">The sequence shown here is derived from an EMBL/GenBank/DDBJ whole genome shotgun (WGS) entry which is preliminary data.</text>
</comment>
<evidence type="ECO:0000313" key="2">
    <source>
        <dbReference type="EMBL" id="GBL47405.1"/>
    </source>
</evidence>
<sequence length="429" mass="46809">MGDTIETGADASVSLRFVDGSRLLLTPNTRITLTGMVLFGKTGMAQTILDLHRGSIDTRVAKQEKPAARYEIKSRPLNLSVRGTDFRAHVDDTDQVSRSEVLEGAVQASGAGNKTVAVKAGFGTLAAAGEPPRAPITLLPAPDLSRVPALIERPPLRIDLPATAGVESYHAQVFSDRSFSNLLLDGIFKGKAAKWTDLPDGHYMLRVRGIDQNGLEGLNADREFVLKARPEPPFVSAPLDGQKSYGPEAKLRWSTSMSAQSYHVQVSANPDFSALLADVPDLPKTEYAVTLAPGQYYWRIASITAGQDQGPYSDVQGFTQRKIPESPKMDAPQMSDKSLTFRWSAGDQGSQYQLQLARDPEFAQPIFDKVLTTNQIQIDRPKPGTYYLRIKTIDADGFAGPFGSVQILEVPGSKWWMLLLLVPLVPFAL</sequence>
<dbReference type="Proteomes" id="UP000286806">
    <property type="component" value="Unassembled WGS sequence"/>
</dbReference>
<accession>A0A401JHE6</accession>
<dbReference type="Gene3D" id="2.60.120.1440">
    <property type="match status" value="1"/>
</dbReference>
<dbReference type="InterPro" id="IPR016930">
    <property type="entry name" value="UCP029644"/>
</dbReference>
<feature type="domain" description="FecR protein" evidence="1">
    <location>
        <begin position="3"/>
        <end position="107"/>
    </location>
</feature>
<reference evidence="2 3" key="1">
    <citation type="journal article" date="2019" name="Front. Microbiol.">
        <title>Genomes of Neutrophilic Sulfur-Oxidizing Chemolithoautotrophs Representing 9 Proteobacterial Species From 8 Genera.</title>
        <authorList>
            <person name="Watanabe T."/>
            <person name="Kojima H."/>
            <person name="Umezawa K."/>
            <person name="Hori C."/>
            <person name="Takasuka T.E."/>
            <person name="Kato Y."/>
            <person name="Fukui M."/>
        </authorList>
    </citation>
    <scope>NUCLEOTIDE SEQUENCE [LARGE SCALE GENOMIC DNA]</scope>
    <source>
        <strain evidence="2 3">TTN</strain>
    </source>
</reference>
<proteinExistence type="predicted"/>
<dbReference type="EMBL" id="BGOW01000041">
    <property type="protein sequence ID" value="GBL47405.1"/>
    <property type="molecule type" value="Genomic_DNA"/>
</dbReference>